<keyword evidence="9 11" id="KW-0486">Methionine biosynthesis</keyword>
<organism evidence="14 15">
    <name type="scientific">Atopobium deltae</name>
    <dbReference type="NCBI Taxonomy" id="1393034"/>
    <lineage>
        <taxon>Bacteria</taxon>
        <taxon>Bacillati</taxon>
        <taxon>Actinomycetota</taxon>
        <taxon>Coriobacteriia</taxon>
        <taxon>Coriobacteriales</taxon>
        <taxon>Atopobiaceae</taxon>
        <taxon>Atopobium</taxon>
    </lineage>
</organism>
<comment type="catalytic activity">
    <reaction evidence="11">
        <text>(6R)-5,10-methylene-5,6,7,8-tetrahydrofolate + NADP(+) = (6R)-5,10-methenyltetrahydrofolate + NADPH</text>
        <dbReference type="Rhea" id="RHEA:22812"/>
        <dbReference type="ChEBI" id="CHEBI:15636"/>
        <dbReference type="ChEBI" id="CHEBI:57455"/>
        <dbReference type="ChEBI" id="CHEBI:57783"/>
        <dbReference type="ChEBI" id="CHEBI:58349"/>
        <dbReference type="EC" id="1.5.1.5"/>
    </reaction>
</comment>
<dbReference type="Gene3D" id="3.40.50.10860">
    <property type="entry name" value="Leucine Dehydrogenase, chain A, domain 1"/>
    <property type="match status" value="1"/>
</dbReference>
<dbReference type="InterPro" id="IPR046346">
    <property type="entry name" value="Aminoacid_DH-like_N_sf"/>
</dbReference>
<dbReference type="SUPFAM" id="SSF51735">
    <property type="entry name" value="NAD(P)-binding Rossmann-fold domains"/>
    <property type="match status" value="1"/>
</dbReference>
<dbReference type="PATRIC" id="fig|1393034.3.peg.786"/>
<dbReference type="InterPro" id="IPR000672">
    <property type="entry name" value="THF_DH/CycHdrlase"/>
</dbReference>
<protein>
    <recommendedName>
        <fullName evidence="11">Bifunctional protein FolD</fullName>
    </recommendedName>
    <domain>
        <recommendedName>
            <fullName evidence="11">Methylenetetrahydrofolate dehydrogenase</fullName>
            <ecNumber evidence="11">1.5.1.5</ecNumber>
        </recommendedName>
    </domain>
    <domain>
        <recommendedName>
            <fullName evidence="11">Methenyltetrahydrofolate cyclohydrolase</fullName>
            <ecNumber evidence="11">3.5.4.9</ecNumber>
        </recommendedName>
    </domain>
</protein>
<dbReference type="PANTHER" id="PTHR48099:SF5">
    <property type="entry name" value="C-1-TETRAHYDROFOLATE SYNTHASE, CYTOPLASMIC"/>
    <property type="match status" value="1"/>
</dbReference>
<dbReference type="EC" id="1.5.1.5" evidence="11"/>
<comment type="pathway">
    <text evidence="1 11">One-carbon metabolism; tetrahydrofolate interconversion.</text>
</comment>
<dbReference type="InterPro" id="IPR036291">
    <property type="entry name" value="NAD(P)-bd_dom_sf"/>
</dbReference>
<keyword evidence="10 11" id="KW-0511">Multifunctional enzyme</keyword>
<keyword evidence="5 11" id="KW-0378">Hydrolase</keyword>
<keyword evidence="4 11" id="KW-0658">Purine biosynthesis</keyword>
<evidence type="ECO:0000256" key="5">
    <source>
        <dbReference type="ARBA" id="ARBA00022801"/>
    </source>
</evidence>
<keyword evidence="15" id="KW-1185">Reference proteome</keyword>
<evidence type="ECO:0000313" key="14">
    <source>
        <dbReference type="EMBL" id="KXB34715.1"/>
    </source>
</evidence>
<dbReference type="RefSeq" id="WP_066305412.1">
    <property type="nucleotide sequence ID" value="NZ_KQ959492.1"/>
</dbReference>
<dbReference type="STRING" id="1393034.HMPREF3192_00814"/>
<dbReference type="GO" id="GO:0006164">
    <property type="term" value="P:purine nucleotide biosynthetic process"/>
    <property type="evidence" value="ECO:0007669"/>
    <property type="project" value="UniProtKB-KW"/>
</dbReference>
<dbReference type="GO" id="GO:0009086">
    <property type="term" value="P:methionine biosynthetic process"/>
    <property type="evidence" value="ECO:0007669"/>
    <property type="project" value="UniProtKB-KW"/>
</dbReference>
<keyword evidence="7 11" id="KW-0560">Oxidoreductase</keyword>
<keyword evidence="3 11" id="KW-0028">Amino-acid biosynthesis</keyword>
<keyword evidence="2 11" id="KW-0554">One-carbon metabolism</keyword>
<sequence>MAELLKGAPVAASLQEHSAQSCQMLQAQGIQPTLAIVRVGERSEDLSYEKGILKRAEAVGVAVQSFVLEPTCTTRDLLDVIERINADVSIHGCLIFRPLPTLMDERRVCAAVAPEKDIDGITPSSLYGVFAQQSIGFAPCTAEAVMRLLDFYQLDLQGKHVVVIGRSLVVGRPLASLLLARHATTTICHTKTTGLEDITASADIVVVAAGKARMFTQAAAGFGQVIVDVGIHFDPAINKLIGDVAFDEVEPVVDAITPVPGGVGSVTSTVLIDHVVRAAKLSAEKPDASAVNHTASEGKLSCH</sequence>
<dbReference type="EC" id="3.5.4.9" evidence="11"/>
<dbReference type="GO" id="GO:0004477">
    <property type="term" value="F:methenyltetrahydrofolate cyclohydrolase activity"/>
    <property type="evidence" value="ECO:0007669"/>
    <property type="project" value="UniProtKB-UniRule"/>
</dbReference>
<evidence type="ECO:0000256" key="1">
    <source>
        <dbReference type="ARBA" id="ARBA00004777"/>
    </source>
</evidence>
<dbReference type="GO" id="GO:0005829">
    <property type="term" value="C:cytosol"/>
    <property type="evidence" value="ECO:0007669"/>
    <property type="project" value="TreeGrafter"/>
</dbReference>
<evidence type="ECO:0000256" key="2">
    <source>
        <dbReference type="ARBA" id="ARBA00022563"/>
    </source>
</evidence>
<evidence type="ECO:0000256" key="7">
    <source>
        <dbReference type="ARBA" id="ARBA00023002"/>
    </source>
</evidence>
<dbReference type="Pfam" id="PF02882">
    <property type="entry name" value="THF_DHG_CYH_C"/>
    <property type="match status" value="1"/>
</dbReference>
<dbReference type="GO" id="GO:0000105">
    <property type="term" value="P:L-histidine biosynthetic process"/>
    <property type="evidence" value="ECO:0007669"/>
    <property type="project" value="UniProtKB-KW"/>
</dbReference>
<dbReference type="UniPathway" id="UPA00193"/>
<evidence type="ECO:0000259" key="12">
    <source>
        <dbReference type="Pfam" id="PF00763"/>
    </source>
</evidence>
<comment type="caution">
    <text evidence="14">The sequence shown here is derived from an EMBL/GenBank/DDBJ whole genome shotgun (WGS) entry which is preliminary data.</text>
</comment>
<comment type="similarity">
    <text evidence="11">Belongs to the tetrahydrofolate dehydrogenase/cyclohydrolase family.</text>
</comment>
<evidence type="ECO:0000256" key="4">
    <source>
        <dbReference type="ARBA" id="ARBA00022755"/>
    </source>
</evidence>
<dbReference type="Gene3D" id="3.40.50.720">
    <property type="entry name" value="NAD(P)-binding Rossmann-like Domain"/>
    <property type="match status" value="1"/>
</dbReference>
<dbReference type="EMBL" id="LSCR01000012">
    <property type="protein sequence ID" value="KXB34715.1"/>
    <property type="molecule type" value="Genomic_DNA"/>
</dbReference>
<comment type="subunit">
    <text evidence="11">Homodimer.</text>
</comment>
<evidence type="ECO:0000313" key="15">
    <source>
        <dbReference type="Proteomes" id="UP000070675"/>
    </source>
</evidence>
<evidence type="ECO:0000256" key="6">
    <source>
        <dbReference type="ARBA" id="ARBA00022857"/>
    </source>
</evidence>
<gene>
    <name evidence="11" type="primary">folD</name>
    <name evidence="14" type="ORF">HMPREF3192_00814</name>
</gene>
<proteinExistence type="inferred from homology"/>
<dbReference type="OrthoDB" id="9803580at2"/>
<comment type="function">
    <text evidence="11">Catalyzes the oxidation of 5,10-methylenetetrahydrofolate to 5,10-methenyltetrahydrofolate and then the hydrolysis of 5,10-methenyltetrahydrofolate to 10-formyltetrahydrofolate.</text>
</comment>
<accession>A0A133XUT7</accession>
<dbReference type="Proteomes" id="UP000070675">
    <property type="component" value="Unassembled WGS sequence"/>
</dbReference>
<evidence type="ECO:0000256" key="9">
    <source>
        <dbReference type="ARBA" id="ARBA00023167"/>
    </source>
</evidence>
<feature type="domain" description="Tetrahydrofolate dehydrogenase/cyclohydrolase catalytic" evidence="12">
    <location>
        <begin position="5"/>
        <end position="119"/>
    </location>
</feature>
<name>A0A133XUT7_9ACTN</name>
<evidence type="ECO:0000256" key="11">
    <source>
        <dbReference type="HAMAP-Rule" id="MF_01576"/>
    </source>
</evidence>
<keyword evidence="6 11" id="KW-0521">NADP</keyword>
<dbReference type="InterPro" id="IPR020630">
    <property type="entry name" value="THF_DH/CycHdrlase_cat_dom"/>
</dbReference>
<dbReference type="InterPro" id="IPR020631">
    <property type="entry name" value="THF_DH/CycHdrlase_NAD-bd_dom"/>
</dbReference>
<dbReference type="GO" id="GO:0035999">
    <property type="term" value="P:tetrahydrofolate interconversion"/>
    <property type="evidence" value="ECO:0007669"/>
    <property type="project" value="UniProtKB-UniRule"/>
</dbReference>
<evidence type="ECO:0000256" key="10">
    <source>
        <dbReference type="ARBA" id="ARBA00023268"/>
    </source>
</evidence>
<dbReference type="Pfam" id="PF00763">
    <property type="entry name" value="THF_DHG_CYH"/>
    <property type="match status" value="1"/>
</dbReference>
<feature type="binding site" evidence="11">
    <location>
        <begin position="165"/>
        <end position="167"/>
    </location>
    <ligand>
        <name>NADP(+)</name>
        <dbReference type="ChEBI" id="CHEBI:58349"/>
    </ligand>
</feature>
<reference evidence="15" key="1">
    <citation type="submission" date="2016-01" db="EMBL/GenBank/DDBJ databases">
        <authorList>
            <person name="Mitreva M."/>
            <person name="Pepin K.H."/>
            <person name="Mihindukulasuriya K.A."/>
            <person name="Fulton R."/>
            <person name="Fronick C."/>
            <person name="O'Laughlin M."/>
            <person name="Miner T."/>
            <person name="Herter B."/>
            <person name="Rosa B.A."/>
            <person name="Cordes M."/>
            <person name="Tomlinson C."/>
            <person name="Wollam A."/>
            <person name="Palsikar V.B."/>
            <person name="Mardis E.R."/>
            <person name="Wilson R.K."/>
        </authorList>
    </citation>
    <scope>NUCLEOTIDE SEQUENCE [LARGE SCALE GENOMIC DNA]</scope>
    <source>
        <strain evidence="15">DNF00019</strain>
    </source>
</reference>
<dbReference type="SUPFAM" id="SSF53223">
    <property type="entry name" value="Aminoacid dehydrogenase-like, N-terminal domain"/>
    <property type="match status" value="1"/>
</dbReference>
<dbReference type="HAMAP" id="MF_01576">
    <property type="entry name" value="THF_DHG_CYH"/>
    <property type="match status" value="1"/>
</dbReference>
<evidence type="ECO:0000256" key="3">
    <source>
        <dbReference type="ARBA" id="ARBA00022605"/>
    </source>
</evidence>
<evidence type="ECO:0000256" key="8">
    <source>
        <dbReference type="ARBA" id="ARBA00023102"/>
    </source>
</evidence>
<dbReference type="GO" id="GO:0004488">
    <property type="term" value="F:methylenetetrahydrofolate dehydrogenase (NADP+) activity"/>
    <property type="evidence" value="ECO:0007669"/>
    <property type="project" value="UniProtKB-UniRule"/>
</dbReference>
<dbReference type="PRINTS" id="PR00085">
    <property type="entry name" value="THFDHDRGNASE"/>
</dbReference>
<comment type="catalytic activity">
    <reaction evidence="11">
        <text>(6R)-5,10-methenyltetrahydrofolate + H2O = (6R)-10-formyltetrahydrofolate + H(+)</text>
        <dbReference type="Rhea" id="RHEA:23700"/>
        <dbReference type="ChEBI" id="CHEBI:15377"/>
        <dbReference type="ChEBI" id="CHEBI:15378"/>
        <dbReference type="ChEBI" id="CHEBI:57455"/>
        <dbReference type="ChEBI" id="CHEBI:195366"/>
        <dbReference type="EC" id="3.5.4.9"/>
    </reaction>
</comment>
<comment type="caution">
    <text evidence="11">Lacks conserved residue(s) required for the propagation of feature annotation.</text>
</comment>
<keyword evidence="8 11" id="KW-0368">Histidine biosynthesis</keyword>
<feature type="domain" description="Tetrahydrofolate dehydrogenase/cyclohydrolase NAD(P)-binding" evidence="13">
    <location>
        <begin position="139"/>
        <end position="281"/>
    </location>
</feature>
<dbReference type="AlphaFoldDB" id="A0A133XUT7"/>
<evidence type="ECO:0000259" key="13">
    <source>
        <dbReference type="Pfam" id="PF02882"/>
    </source>
</evidence>
<feature type="binding site" evidence="11">
    <location>
        <position position="231"/>
    </location>
    <ligand>
        <name>NADP(+)</name>
        <dbReference type="ChEBI" id="CHEBI:58349"/>
    </ligand>
</feature>
<dbReference type="PANTHER" id="PTHR48099">
    <property type="entry name" value="C-1-TETRAHYDROFOLATE SYNTHASE, CYTOPLASMIC-RELATED"/>
    <property type="match status" value="1"/>
</dbReference>